<accession>A0A7J7UTH6</accession>
<reference evidence="2 3" key="1">
    <citation type="journal article" date="2020" name="Nature">
        <title>Six reference-quality genomes reveal evolution of bat adaptations.</title>
        <authorList>
            <person name="Jebb D."/>
            <person name="Huang Z."/>
            <person name="Pippel M."/>
            <person name="Hughes G.M."/>
            <person name="Lavrichenko K."/>
            <person name="Devanna P."/>
            <person name="Winkler S."/>
            <person name="Jermiin L.S."/>
            <person name="Skirmuntt E.C."/>
            <person name="Katzourakis A."/>
            <person name="Burkitt-Gray L."/>
            <person name="Ray D.A."/>
            <person name="Sullivan K.A.M."/>
            <person name="Roscito J.G."/>
            <person name="Kirilenko B.M."/>
            <person name="Davalos L.M."/>
            <person name="Corthals A.P."/>
            <person name="Power M.L."/>
            <person name="Jones G."/>
            <person name="Ransome R.D."/>
            <person name="Dechmann D.K.N."/>
            <person name="Locatelli A.G."/>
            <person name="Puechmaille S.J."/>
            <person name="Fedrigo O."/>
            <person name="Jarvis E.D."/>
            <person name="Hiller M."/>
            <person name="Vernes S.C."/>
            <person name="Myers E.W."/>
            <person name="Teeling E.C."/>
        </authorList>
    </citation>
    <scope>NUCLEOTIDE SEQUENCE [LARGE SCALE GENOMIC DNA]</scope>
    <source>
        <strain evidence="2">MPipKuh1</strain>
        <tissue evidence="2">Flight muscle</tissue>
    </source>
</reference>
<dbReference type="Proteomes" id="UP000558488">
    <property type="component" value="Unassembled WGS sequence"/>
</dbReference>
<name>A0A7J7UTH6_PIPKU</name>
<evidence type="ECO:0000256" key="1">
    <source>
        <dbReference type="SAM" id="Phobius"/>
    </source>
</evidence>
<evidence type="ECO:0000313" key="2">
    <source>
        <dbReference type="EMBL" id="KAF6316220.1"/>
    </source>
</evidence>
<keyword evidence="1" id="KW-0472">Membrane</keyword>
<evidence type="ECO:0000313" key="3">
    <source>
        <dbReference type="Proteomes" id="UP000558488"/>
    </source>
</evidence>
<comment type="caution">
    <text evidence="2">The sequence shown here is derived from an EMBL/GenBank/DDBJ whole genome shotgun (WGS) entry which is preliminary data.</text>
</comment>
<protein>
    <submittedName>
        <fullName evidence="2">Uncharacterized protein</fullName>
    </submittedName>
</protein>
<proteinExistence type="predicted"/>
<gene>
    <name evidence="2" type="ORF">mPipKuh1_008726</name>
</gene>
<keyword evidence="1" id="KW-1133">Transmembrane helix</keyword>
<keyword evidence="3" id="KW-1185">Reference proteome</keyword>
<dbReference type="AlphaFoldDB" id="A0A7J7UTH6"/>
<feature type="transmembrane region" description="Helical" evidence="1">
    <location>
        <begin position="21"/>
        <end position="44"/>
    </location>
</feature>
<keyword evidence="1" id="KW-0812">Transmembrane</keyword>
<dbReference type="EMBL" id="JACAGB010000018">
    <property type="protein sequence ID" value="KAF6316220.1"/>
    <property type="molecule type" value="Genomic_DNA"/>
</dbReference>
<feature type="transmembrane region" description="Helical" evidence="1">
    <location>
        <begin position="112"/>
        <end position="135"/>
    </location>
</feature>
<organism evidence="2 3">
    <name type="scientific">Pipistrellus kuhlii</name>
    <name type="common">Kuhl's pipistrelle</name>
    <dbReference type="NCBI Taxonomy" id="59472"/>
    <lineage>
        <taxon>Eukaryota</taxon>
        <taxon>Metazoa</taxon>
        <taxon>Chordata</taxon>
        <taxon>Craniata</taxon>
        <taxon>Vertebrata</taxon>
        <taxon>Euteleostomi</taxon>
        <taxon>Mammalia</taxon>
        <taxon>Eutheria</taxon>
        <taxon>Laurasiatheria</taxon>
        <taxon>Chiroptera</taxon>
        <taxon>Yangochiroptera</taxon>
        <taxon>Vespertilionidae</taxon>
        <taxon>Pipistrellus</taxon>
    </lineage>
</organism>
<sequence>MIVQIFFYYEANECVLMTYAFLHNLFLFFLGLIIASNFHLFSFLSTPKSSHVFPQLCKVLLNHISALASLGDSPLTSRPRPHDPRCPSWNPLSPLTRNPSVSQSAVSLLQPFPLLTALRISSRFFFFFFFFFFFLSPNSCLPPRSLCSNLIRACSQ</sequence>